<dbReference type="Proteomes" id="UP000092583">
    <property type="component" value="Unassembled WGS sequence"/>
</dbReference>
<feature type="compositionally biased region" description="Polar residues" evidence="1">
    <location>
        <begin position="54"/>
        <end position="80"/>
    </location>
</feature>
<evidence type="ECO:0000256" key="1">
    <source>
        <dbReference type="SAM" id="MobiDB-lite"/>
    </source>
</evidence>
<dbReference type="PANTHER" id="PTHR38703">
    <property type="entry name" value="CHROMOSOME 8, WHOLE GENOME SHOTGUN SEQUENCE"/>
    <property type="match status" value="1"/>
</dbReference>
<gene>
    <name evidence="2" type="ORF">L486_08207</name>
</gene>
<feature type="region of interest" description="Disordered" evidence="1">
    <location>
        <begin position="1"/>
        <end position="244"/>
    </location>
</feature>
<accession>A0A1B9IFF6</accession>
<feature type="compositionally biased region" description="Polar residues" evidence="1">
    <location>
        <begin position="264"/>
        <end position="276"/>
    </location>
</feature>
<feature type="compositionally biased region" description="Polar residues" evidence="1">
    <location>
        <begin position="299"/>
        <end position="310"/>
    </location>
</feature>
<feature type="compositionally biased region" description="Low complexity" evidence="1">
    <location>
        <begin position="15"/>
        <end position="29"/>
    </location>
</feature>
<evidence type="ECO:0000313" key="3">
    <source>
        <dbReference type="Proteomes" id="UP000092583"/>
    </source>
</evidence>
<feature type="compositionally biased region" description="Polar residues" evidence="1">
    <location>
        <begin position="113"/>
        <end position="135"/>
    </location>
</feature>
<keyword evidence="3" id="KW-1185">Reference proteome</keyword>
<proteinExistence type="predicted"/>
<feature type="region of interest" description="Disordered" evidence="1">
    <location>
        <begin position="258"/>
        <end position="313"/>
    </location>
</feature>
<feature type="region of interest" description="Disordered" evidence="1">
    <location>
        <begin position="572"/>
        <end position="593"/>
    </location>
</feature>
<evidence type="ECO:0000313" key="2">
    <source>
        <dbReference type="EMBL" id="OCF54293.1"/>
    </source>
</evidence>
<reference evidence="2 3" key="1">
    <citation type="submission" date="2013-07" db="EMBL/GenBank/DDBJ databases">
        <title>The Genome Sequence of Kwoniella mangroviensis CBS10435.</title>
        <authorList>
            <consortium name="The Broad Institute Genome Sequencing Platform"/>
            <person name="Cuomo C."/>
            <person name="Litvintseva A."/>
            <person name="Chen Y."/>
            <person name="Heitman J."/>
            <person name="Sun S."/>
            <person name="Springer D."/>
            <person name="Dromer F."/>
            <person name="Young S.K."/>
            <person name="Zeng Q."/>
            <person name="Gargeya S."/>
            <person name="Fitzgerald M."/>
            <person name="Abouelleil A."/>
            <person name="Alvarado L."/>
            <person name="Berlin A.M."/>
            <person name="Chapman S.B."/>
            <person name="Dewar J."/>
            <person name="Goldberg J."/>
            <person name="Griggs A."/>
            <person name="Gujja S."/>
            <person name="Hansen M."/>
            <person name="Howarth C."/>
            <person name="Imamovic A."/>
            <person name="Larimer J."/>
            <person name="McCowan C."/>
            <person name="Murphy C."/>
            <person name="Pearson M."/>
            <person name="Priest M."/>
            <person name="Roberts A."/>
            <person name="Saif S."/>
            <person name="Shea T."/>
            <person name="Sykes S."/>
            <person name="Wortman J."/>
            <person name="Nusbaum C."/>
            <person name="Birren B."/>
        </authorList>
    </citation>
    <scope>NUCLEOTIDE SEQUENCE [LARGE SCALE GENOMIC DNA]</scope>
    <source>
        <strain evidence="2 3">CBS 10435</strain>
    </source>
</reference>
<feature type="compositionally biased region" description="Basic and acidic residues" evidence="1">
    <location>
        <begin position="102"/>
        <end position="111"/>
    </location>
</feature>
<sequence>MPSLLSKFRHRKTGSQSSTSSLNQQPSSSGRHSLETPSRARVSLDQPSARVRSSLDQPRSPITPTKPHTQSQPQGDLPTSRTEEDVVVIDKSPGPRNPHSKPFVDESERPELPTTTSNVSNPLPQPHQSGSTTYLPQEDIDNNKPLPAVPEVRSPPIQSNDKDLKDFPLPPSKSTSSSIEPEHVGDRVKFPPLPHVDSIDRQPLHQVKGERPGLVGSSSRPSKSGEIDVVKGNYPHVSSLPHSDKREDLNELLNGQKGQVEIPSRTSSLHHSTLEQSGRGDGDQSEMELQEHRRDGKYTQPSSAVDSISNHPDGIINERFNNLSIADGGELDLNEQRNDMISRLNDQIESKKDLTEEGIEVFRKIGMEGLLDKENSIDIRSRALKPVVKETIFPLEHTEYTTILTRCIHKTHYAPLIQPIHDPDPIVLATRHRIYNPTTKKWHEVIGDAAAISILGEDVFRNGPKENRELRKPALPGLEEMDEDAIRMAKEAGLVSGGGLSTVEGVKYYECGSRAQDSIPIKGEHEDVSIDGIGQGEGKGRVLEREYVLGTEDEEEKGDWKEIASYVGIGKGKGGLTKHHDEDKDQDQVGVAL</sequence>
<dbReference type="AlphaFoldDB" id="A0A1B9IFF6"/>
<dbReference type="OrthoDB" id="5106716at2759"/>
<dbReference type="EMBL" id="KV700092">
    <property type="protein sequence ID" value="OCF54293.1"/>
    <property type="molecule type" value="Genomic_DNA"/>
</dbReference>
<feature type="compositionally biased region" description="Basic and acidic residues" evidence="1">
    <location>
        <begin position="578"/>
        <end position="587"/>
    </location>
</feature>
<protein>
    <submittedName>
        <fullName evidence="2">Uncharacterized protein</fullName>
    </submittedName>
</protein>
<name>A0A1B9IFF6_9TREE</name>
<feature type="compositionally biased region" description="Basic and acidic residues" evidence="1">
    <location>
        <begin position="197"/>
        <end position="211"/>
    </location>
</feature>
<organism evidence="2 3">
    <name type="scientific">Kwoniella mangroviensis CBS 10435</name>
    <dbReference type="NCBI Taxonomy" id="1331196"/>
    <lineage>
        <taxon>Eukaryota</taxon>
        <taxon>Fungi</taxon>
        <taxon>Dikarya</taxon>
        <taxon>Basidiomycota</taxon>
        <taxon>Agaricomycotina</taxon>
        <taxon>Tremellomycetes</taxon>
        <taxon>Tremellales</taxon>
        <taxon>Cryptococcaceae</taxon>
        <taxon>Kwoniella</taxon>
    </lineage>
</organism>
<dbReference type="PANTHER" id="PTHR38703:SF1">
    <property type="entry name" value="ALLERGEN"/>
    <property type="match status" value="1"/>
</dbReference>
<reference evidence="3" key="2">
    <citation type="submission" date="2013-12" db="EMBL/GenBank/DDBJ databases">
        <title>Evolution of pathogenesis and genome organization in the Tremellales.</title>
        <authorList>
            <person name="Cuomo C."/>
            <person name="Litvintseva A."/>
            <person name="Heitman J."/>
            <person name="Chen Y."/>
            <person name="Sun S."/>
            <person name="Springer D."/>
            <person name="Dromer F."/>
            <person name="Young S."/>
            <person name="Zeng Q."/>
            <person name="Chapman S."/>
            <person name="Gujja S."/>
            <person name="Saif S."/>
            <person name="Birren B."/>
        </authorList>
    </citation>
    <scope>NUCLEOTIDE SEQUENCE [LARGE SCALE GENOMIC DNA]</scope>
    <source>
        <strain evidence="3">CBS 10435</strain>
    </source>
</reference>
<feature type="compositionally biased region" description="Basic and acidic residues" evidence="1">
    <location>
        <begin position="180"/>
        <end position="189"/>
    </location>
</feature>